<evidence type="ECO:0000313" key="2">
    <source>
        <dbReference type="Proteomes" id="UP000499080"/>
    </source>
</evidence>
<name>A0A4Y1ZL63_ARAVE</name>
<reference evidence="1 2" key="1">
    <citation type="journal article" date="2019" name="Sci. Rep.">
        <title>Orb-weaving spider Araneus ventricosus genome elucidates the spidroin gene catalogue.</title>
        <authorList>
            <person name="Kono N."/>
            <person name="Nakamura H."/>
            <person name="Ohtoshi R."/>
            <person name="Moran D.A.P."/>
            <person name="Shinohara A."/>
            <person name="Yoshida Y."/>
            <person name="Fujiwara M."/>
            <person name="Mori M."/>
            <person name="Tomita M."/>
            <person name="Arakawa K."/>
        </authorList>
    </citation>
    <scope>NUCLEOTIDE SEQUENCE [LARGE SCALE GENOMIC DNA]</scope>
</reference>
<sequence length="95" mass="10768">MLDKMFQPVNEQMGIHMEPVSLIKGKVPLGASLYQRRFIPFLGRINAGGTKTPVSPMQHTAVTVWPRLASFCTRNFTNSSFTFWCYHLRCSIGDC</sequence>
<comment type="caution">
    <text evidence="1">The sequence shown here is derived from an EMBL/GenBank/DDBJ whole genome shotgun (WGS) entry which is preliminary data.</text>
</comment>
<dbReference type="Proteomes" id="UP000499080">
    <property type="component" value="Unassembled WGS sequence"/>
</dbReference>
<protein>
    <submittedName>
        <fullName evidence="1">Uncharacterized protein</fullName>
    </submittedName>
</protein>
<gene>
    <name evidence="1" type="ORF">AVEN_48615_1</name>
</gene>
<dbReference type="EMBL" id="BGPR01075531">
    <property type="protein sequence ID" value="GBL55877.1"/>
    <property type="molecule type" value="Genomic_DNA"/>
</dbReference>
<evidence type="ECO:0000313" key="1">
    <source>
        <dbReference type="EMBL" id="GBL55877.1"/>
    </source>
</evidence>
<proteinExistence type="predicted"/>
<organism evidence="1 2">
    <name type="scientific">Araneus ventricosus</name>
    <name type="common">Orbweaver spider</name>
    <name type="synonym">Epeira ventricosa</name>
    <dbReference type="NCBI Taxonomy" id="182803"/>
    <lineage>
        <taxon>Eukaryota</taxon>
        <taxon>Metazoa</taxon>
        <taxon>Ecdysozoa</taxon>
        <taxon>Arthropoda</taxon>
        <taxon>Chelicerata</taxon>
        <taxon>Arachnida</taxon>
        <taxon>Araneae</taxon>
        <taxon>Araneomorphae</taxon>
        <taxon>Entelegynae</taxon>
        <taxon>Araneoidea</taxon>
        <taxon>Araneidae</taxon>
        <taxon>Araneus</taxon>
    </lineage>
</organism>
<dbReference type="AlphaFoldDB" id="A0A4Y1ZL63"/>
<accession>A0A4Y1ZL63</accession>
<keyword evidence="2" id="KW-1185">Reference proteome</keyword>